<dbReference type="Proteomes" id="UP000295371">
    <property type="component" value="Unassembled WGS sequence"/>
</dbReference>
<gene>
    <name evidence="2" type="ORF">CLV29_2282</name>
</gene>
<dbReference type="AlphaFoldDB" id="A0A4R7J1I6"/>
<evidence type="ECO:0000313" key="2">
    <source>
        <dbReference type="EMBL" id="TDT30875.1"/>
    </source>
</evidence>
<dbReference type="EMBL" id="SOAW01000002">
    <property type="protein sequence ID" value="TDT30875.1"/>
    <property type="molecule type" value="Genomic_DNA"/>
</dbReference>
<dbReference type="Gene3D" id="3.40.50.1820">
    <property type="entry name" value="alpha/beta hydrolase"/>
    <property type="match status" value="1"/>
</dbReference>
<dbReference type="Pfam" id="PF01738">
    <property type="entry name" value="DLH"/>
    <property type="match status" value="1"/>
</dbReference>
<comment type="caution">
    <text evidence="2">The sequence shown here is derived from an EMBL/GenBank/DDBJ whole genome shotgun (WGS) entry which is preliminary data.</text>
</comment>
<dbReference type="SUPFAM" id="SSF53474">
    <property type="entry name" value="alpha/beta-Hydrolases"/>
    <property type="match status" value="1"/>
</dbReference>
<proteinExistence type="predicted"/>
<evidence type="ECO:0000259" key="1">
    <source>
        <dbReference type="Pfam" id="PF01738"/>
    </source>
</evidence>
<sequence>MRAVPGTSCVWHAVAMSTVLLLHSALGLRPAVGEFADRLRGFGHEVLTPDYYDGLVFDDTASGITYRDQIGASTLFARVRSQLADLPPDAAMAGFSLGSAFAQRLAAERPEASAVILLHAAAAPRRRWSGQPVQVHRYAEDDWISPGDVAALAAAVTASGAGFEDLVVPGHGHLFTDAGTADYDAAATERSLARIGALLESVEPSGAEPGTRAEGGT</sequence>
<organism evidence="2 3">
    <name type="scientific">Naumannella halotolerans</name>
    <dbReference type="NCBI Taxonomy" id="993414"/>
    <lineage>
        <taxon>Bacteria</taxon>
        <taxon>Bacillati</taxon>
        <taxon>Actinomycetota</taxon>
        <taxon>Actinomycetes</taxon>
        <taxon>Propionibacteriales</taxon>
        <taxon>Propionibacteriaceae</taxon>
        <taxon>Naumannella</taxon>
    </lineage>
</organism>
<dbReference type="PANTHER" id="PTHR46623">
    <property type="entry name" value="CARBOXYMETHYLENEBUTENOLIDASE-RELATED"/>
    <property type="match status" value="1"/>
</dbReference>
<dbReference type="InterPro" id="IPR029058">
    <property type="entry name" value="AB_hydrolase_fold"/>
</dbReference>
<dbReference type="PANTHER" id="PTHR46623:SF6">
    <property type="entry name" value="ALPHA_BETA-HYDROLASES SUPERFAMILY PROTEIN"/>
    <property type="match status" value="1"/>
</dbReference>
<dbReference type="InterPro" id="IPR002925">
    <property type="entry name" value="Dienelactn_hydro"/>
</dbReference>
<name>A0A4R7J1I6_9ACTN</name>
<accession>A0A4R7J1I6</accession>
<protein>
    <submittedName>
        <fullName evidence="2">Dienelactone hydrolase</fullName>
    </submittedName>
</protein>
<dbReference type="GO" id="GO:0016787">
    <property type="term" value="F:hydrolase activity"/>
    <property type="evidence" value="ECO:0007669"/>
    <property type="project" value="UniProtKB-KW"/>
</dbReference>
<keyword evidence="3" id="KW-1185">Reference proteome</keyword>
<reference evidence="2 3" key="1">
    <citation type="submission" date="2019-03" db="EMBL/GenBank/DDBJ databases">
        <title>Genomic Encyclopedia of Archaeal and Bacterial Type Strains, Phase II (KMG-II): from individual species to whole genera.</title>
        <authorList>
            <person name="Goeker M."/>
        </authorList>
    </citation>
    <scope>NUCLEOTIDE SEQUENCE [LARGE SCALE GENOMIC DNA]</scope>
    <source>
        <strain evidence="2 3">DSM 24323</strain>
    </source>
</reference>
<keyword evidence="2" id="KW-0378">Hydrolase</keyword>
<evidence type="ECO:0000313" key="3">
    <source>
        <dbReference type="Proteomes" id="UP000295371"/>
    </source>
</evidence>
<feature type="domain" description="Dienelactone hydrolase" evidence="1">
    <location>
        <begin position="16"/>
        <end position="199"/>
    </location>
</feature>
<dbReference type="InterPro" id="IPR051049">
    <property type="entry name" value="Dienelactone_hydrolase-like"/>
</dbReference>